<organism evidence="1 2">
    <name type="scientific">Aspergillus vadensis (strain CBS 113365 / IMI 142717 / IBT 24658)</name>
    <dbReference type="NCBI Taxonomy" id="1448311"/>
    <lineage>
        <taxon>Eukaryota</taxon>
        <taxon>Fungi</taxon>
        <taxon>Dikarya</taxon>
        <taxon>Ascomycota</taxon>
        <taxon>Pezizomycotina</taxon>
        <taxon>Eurotiomycetes</taxon>
        <taxon>Eurotiomycetidae</taxon>
        <taxon>Eurotiales</taxon>
        <taxon>Aspergillaceae</taxon>
        <taxon>Aspergillus</taxon>
        <taxon>Aspergillus subgen. Circumdati</taxon>
    </lineage>
</organism>
<keyword evidence="2" id="KW-1185">Reference proteome</keyword>
<sequence>MWCIDARTIGNPSLQCSFCWLWQKANEAFLGYLKGLLRFLCRSRAPSPSVVSPFWCLV</sequence>
<evidence type="ECO:0000313" key="2">
    <source>
        <dbReference type="Proteomes" id="UP000248405"/>
    </source>
</evidence>
<dbReference type="AlphaFoldDB" id="A0A319AWH8"/>
<name>A0A319AWH8_ASPVC</name>
<gene>
    <name evidence="1" type="ORF">BO88DRAFT_408811</name>
</gene>
<protein>
    <submittedName>
        <fullName evidence="1">Uncharacterized protein</fullName>
    </submittedName>
</protein>
<dbReference type="RefSeq" id="XP_025557748.1">
    <property type="nucleotide sequence ID" value="XM_025707807.1"/>
</dbReference>
<accession>A0A319AWH8</accession>
<dbReference type="GeneID" id="37212399"/>
<evidence type="ECO:0000313" key="1">
    <source>
        <dbReference type="EMBL" id="PYH63954.1"/>
    </source>
</evidence>
<dbReference type="Proteomes" id="UP000248405">
    <property type="component" value="Unassembled WGS sequence"/>
</dbReference>
<proteinExistence type="predicted"/>
<reference evidence="1" key="1">
    <citation type="submission" date="2016-12" db="EMBL/GenBank/DDBJ databases">
        <title>The genomes of Aspergillus section Nigri reveals drivers in fungal speciation.</title>
        <authorList>
            <consortium name="DOE Joint Genome Institute"/>
            <person name="Vesth T.C."/>
            <person name="Nybo J."/>
            <person name="Theobald S."/>
            <person name="Brandl J."/>
            <person name="Frisvad J.C."/>
            <person name="Nielsen K.F."/>
            <person name="Lyhne E.K."/>
            <person name="Kogle M.E."/>
            <person name="Kuo A."/>
            <person name="Riley R."/>
            <person name="Clum A."/>
            <person name="Nolan M."/>
            <person name="Lipzen A."/>
            <person name="Salamov A."/>
            <person name="Henrissat B."/>
            <person name="Wiebenga A."/>
            <person name="De Vries R.P."/>
            <person name="Grigoriev I.V."/>
            <person name="Mortensen U.H."/>
            <person name="Andersen M.R."/>
            <person name="Baker S.E."/>
        </authorList>
    </citation>
    <scope>NUCLEOTIDE SEQUENCE [LARGE SCALE GENOMIC DNA]</scope>
    <source>
        <strain evidence="1">CBS 113365</strain>
    </source>
</reference>
<dbReference type="EMBL" id="KZ821647">
    <property type="protein sequence ID" value="PYH63954.1"/>
    <property type="molecule type" value="Genomic_DNA"/>
</dbReference>